<dbReference type="SUPFAM" id="SSF50985">
    <property type="entry name" value="RCC1/BLIP-II"/>
    <property type="match status" value="1"/>
</dbReference>
<dbReference type="InterPro" id="IPR051553">
    <property type="entry name" value="Ran_GTPase-activating"/>
</dbReference>
<reference evidence="2 3" key="1">
    <citation type="submission" date="2024-02" db="EMBL/GenBank/DDBJ databases">
        <authorList>
            <person name="Chen Y."/>
            <person name="Shah S."/>
            <person name="Dougan E. K."/>
            <person name="Thang M."/>
            <person name="Chan C."/>
        </authorList>
    </citation>
    <scope>NUCLEOTIDE SEQUENCE [LARGE SCALE GENOMIC DNA]</scope>
</reference>
<evidence type="ECO:0000313" key="3">
    <source>
        <dbReference type="Proteomes" id="UP001642484"/>
    </source>
</evidence>
<evidence type="ECO:0000256" key="1">
    <source>
        <dbReference type="SAM" id="MobiDB-lite"/>
    </source>
</evidence>
<protein>
    <submittedName>
        <fullName evidence="2">Uncharacterized protein</fullName>
    </submittedName>
</protein>
<dbReference type="EMBL" id="CAXAMN010026672">
    <property type="protein sequence ID" value="CAK9104859.1"/>
    <property type="molecule type" value="Genomic_DNA"/>
</dbReference>
<name>A0ABP0RWZ2_9DINO</name>
<feature type="region of interest" description="Disordered" evidence="1">
    <location>
        <begin position="187"/>
        <end position="231"/>
    </location>
</feature>
<keyword evidence="3" id="KW-1185">Reference proteome</keyword>
<dbReference type="InterPro" id="IPR009091">
    <property type="entry name" value="RCC1/BLIP-II"/>
</dbReference>
<dbReference type="Pfam" id="PF13540">
    <property type="entry name" value="RCC1_2"/>
    <property type="match status" value="1"/>
</dbReference>
<gene>
    <name evidence="2" type="ORF">CCMP2556_LOCUS49123</name>
</gene>
<comment type="caution">
    <text evidence="2">The sequence shown here is derived from an EMBL/GenBank/DDBJ whole genome shotgun (WGS) entry which is preliminary data.</text>
</comment>
<proteinExistence type="predicted"/>
<feature type="compositionally biased region" description="Acidic residues" evidence="1">
    <location>
        <begin position="199"/>
        <end position="219"/>
    </location>
</feature>
<dbReference type="Proteomes" id="UP001642484">
    <property type="component" value="Unassembled WGS sequence"/>
</dbReference>
<dbReference type="PANTHER" id="PTHR45982">
    <property type="entry name" value="REGULATOR OF CHROMOSOME CONDENSATION"/>
    <property type="match status" value="1"/>
</dbReference>
<sequence length="386" mass="40493">MVVGIPTSWVSQGDSEDESPLLNCEMPELQEGVEAVYGNRSAFVAIKQGGQALAWGAPRQGGEIPESIAHHLQSGVKSISQTNEAFCALKENGDVYAWGQPNFGGEIPSGLHEKLKDVISVSGTFNLHGGAFAALTSAGAVMTWGLDAVGGDSSAVAEQLQSGVCSVICGGCAFAALKEGGTVVTWGDPHRGGKKEVTWADDESEDEEEECSDDGEGSESEEKHDPYSVEDQLSSGVKSIIGSDDVFAALKETGEVVTWGMAVDGAHQSDELKEQLKSGVESISATYTNFSALKNDGGLVIWGVIDDYGTGRSLESLQEQLESGVLGVTALPKPNLWGQFVHKASGEVIPVGFVGHLPDVVEEELKSGVEEVTGNSSGYVVLKRTS</sequence>
<feature type="region of interest" description="Disordered" evidence="1">
    <location>
        <begin position="1"/>
        <end position="20"/>
    </location>
</feature>
<evidence type="ECO:0000313" key="2">
    <source>
        <dbReference type="EMBL" id="CAK9104859.1"/>
    </source>
</evidence>
<accession>A0ABP0RWZ2</accession>
<organism evidence="2 3">
    <name type="scientific">Durusdinium trenchii</name>
    <dbReference type="NCBI Taxonomy" id="1381693"/>
    <lineage>
        <taxon>Eukaryota</taxon>
        <taxon>Sar</taxon>
        <taxon>Alveolata</taxon>
        <taxon>Dinophyceae</taxon>
        <taxon>Suessiales</taxon>
        <taxon>Symbiodiniaceae</taxon>
        <taxon>Durusdinium</taxon>
    </lineage>
</organism>
<dbReference type="Gene3D" id="2.130.10.30">
    <property type="entry name" value="Regulator of chromosome condensation 1/beta-lactamase-inhibitor protein II"/>
    <property type="match status" value="2"/>
</dbReference>
<feature type="compositionally biased region" description="Basic and acidic residues" evidence="1">
    <location>
        <begin position="188"/>
        <end position="198"/>
    </location>
</feature>
<dbReference type="PANTHER" id="PTHR45982:SF1">
    <property type="entry name" value="REGULATOR OF CHROMOSOME CONDENSATION"/>
    <property type="match status" value="1"/>
</dbReference>